<keyword evidence="10 16" id="KW-1133">Transmembrane helix</keyword>
<evidence type="ECO:0000256" key="15">
    <source>
        <dbReference type="ARBA" id="ARBA00049551"/>
    </source>
</evidence>
<evidence type="ECO:0000256" key="3">
    <source>
        <dbReference type="ARBA" id="ARBA00012944"/>
    </source>
</evidence>
<keyword evidence="11" id="KW-0520">NAD</keyword>
<dbReference type="PANTHER" id="PTHR11435">
    <property type="entry name" value="NADH UBIQUINONE OXIDOREDUCTASE SUBUNIT ND6"/>
    <property type="match status" value="1"/>
</dbReference>
<evidence type="ECO:0000256" key="11">
    <source>
        <dbReference type="ARBA" id="ARBA00023027"/>
    </source>
</evidence>
<dbReference type="GO" id="GO:0031966">
    <property type="term" value="C:mitochondrial membrane"/>
    <property type="evidence" value="ECO:0007669"/>
    <property type="project" value="UniProtKB-SubCell"/>
</dbReference>
<feature type="transmembrane region" description="Helical" evidence="16">
    <location>
        <begin position="123"/>
        <end position="146"/>
    </location>
</feature>
<comment type="similarity">
    <text evidence="2">Belongs to the complex I subunit 6 family.</text>
</comment>
<dbReference type="InterPro" id="IPR050269">
    <property type="entry name" value="ComplexI_Subunit6"/>
</dbReference>
<dbReference type="GO" id="GO:0008137">
    <property type="term" value="F:NADH dehydrogenase (ubiquinone) activity"/>
    <property type="evidence" value="ECO:0007669"/>
    <property type="project" value="UniProtKB-EC"/>
</dbReference>
<feature type="transmembrane region" description="Helical" evidence="16">
    <location>
        <begin position="77"/>
        <end position="103"/>
    </location>
</feature>
<keyword evidence="8" id="KW-1278">Translocase</keyword>
<evidence type="ECO:0000256" key="13">
    <source>
        <dbReference type="ARBA" id="ARBA00023136"/>
    </source>
</evidence>
<evidence type="ECO:0000256" key="7">
    <source>
        <dbReference type="ARBA" id="ARBA00022692"/>
    </source>
</evidence>
<evidence type="ECO:0000256" key="10">
    <source>
        <dbReference type="ARBA" id="ARBA00022989"/>
    </source>
</evidence>
<comment type="subcellular location">
    <subcellularLocation>
        <location evidence="1">Mitochondrion membrane</location>
        <topology evidence="1">Multi-pass membrane protein</topology>
    </subcellularLocation>
</comment>
<sequence length="160" mass="18898">MMMLTMNLFLSITFIFLTHPMTMGLNLFIQTILISLMTGYLNKFMWFSYILFLIMIGGMLVLFMYMTSVASNELFKFSNLILLLFILMMTTTMMLMFLDNYFINILNLNTENLKFNLTLTKYLNYPFNIILVILILYLFLTLIATVKITKLNYGPLRQNF</sequence>
<evidence type="ECO:0000256" key="8">
    <source>
        <dbReference type="ARBA" id="ARBA00022967"/>
    </source>
</evidence>
<evidence type="ECO:0000256" key="14">
    <source>
        <dbReference type="ARBA" id="ARBA00031019"/>
    </source>
</evidence>
<evidence type="ECO:0000256" key="6">
    <source>
        <dbReference type="ARBA" id="ARBA00022660"/>
    </source>
</evidence>
<keyword evidence="9" id="KW-0249">Electron transport</keyword>
<accession>A0A0S2M824</accession>
<keyword evidence="6" id="KW-0679">Respiratory chain</keyword>
<dbReference type="EC" id="7.1.1.2" evidence="3"/>
<evidence type="ECO:0000256" key="4">
    <source>
        <dbReference type="ARBA" id="ARBA00021095"/>
    </source>
</evidence>
<evidence type="ECO:0000256" key="9">
    <source>
        <dbReference type="ARBA" id="ARBA00022982"/>
    </source>
</evidence>
<geneLocation type="mitochondrion" evidence="17"/>
<keyword evidence="12 17" id="KW-0496">Mitochondrion</keyword>
<evidence type="ECO:0000256" key="12">
    <source>
        <dbReference type="ARBA" id="ARBA00023128"/>
    </source>
</evidence>
<dbReference type="PANTHER" id="PTHR11435:SF1">
    <property type="entry name" value="NADH-UBIQUINONE OXIDOREDUCTASE CHAIN 6"/>
    <property type="match status" value="1"/>
</dbReference>
<reference evidence="17" key="1">
    <citation type="submission" date="2015-09" db="EMBL/GenBank/DDBJ databases">
        <title>Staphyliniformia phylogenetics from de novo mitogenomic assemblies.</title>
        <authorList>
            <person name="Favreau E.A."/>
            <person name="Linard B."/>
            <person name="Vogler A.P."/>
        </authorList>
    </citation>
    <scope>NUCLEOTIDE SEQUENCE</scope>
</reference>
<organism evidence="17">
    <name type="scientific">Neophonus bruchi</name>
    <dbReference type="NCBI Taxonomy" id="1143075"/>
    <lineage>
        <taxon>Eukaryota</taxon>
        <taxon>Metazoa</taxon>
        <taxon>Ecdysozoa</taxon>
        <taxon>Arthropoda</taxon>
        <taxon>Hexapoda</taxon>
        <taxon>Insecta</taxon>
        <taxon>Pterygota</taxon>
        <taxon>Neoptera</taxon>
        <taxon>Endopterygota</taxon>
        <taxon>Coleoptera</taxon>
        <taxon>Polyphaga</taxon>
        <taxon>Staphyliniformia</taxon>
        <taxon>Staphylinidae</taxon>
        <taxon>Omaliinae group</taxon>
        <taxon>Omaliinae</taxon>
        <taxon>Neophonus</taxon>
    </lineage>
</organism>
<keyword evidence="7 16" id="KW-0812">Transmembrane</keyword>
<feature type="transmembrane region" description="Helical" evidence="16">
    <location>
        <begin position="44"/>
        <end position="65"/>
    </location>
</feature>
<evidence type="ECO:0000256" key="1">
    <source>
        <dbReference type="ARBA" id="ARBA00004225"/>
    </source>
</evidence>
<dbReference type="EMBL" id="KT780663">
    <property type="protein sequence ID" value="ALO70760.1"/>
    <property type="molecule type" value="Genomic_DNA"/>
</dbReference>
<evidence type="ECO:0000313" key="17">
    <source>
        <dbReference type="EMBL" id="ALO70760.1"/>
    </source>
</evidence>
<name>A0A0S2M824_9COLE</name>
<evidence type="ECO:0000256" key="5">
    <source>
        <dbReference type="ARBA" id="ARBA00022448"/>
    </source>
</evidence>
<proteinExistence type="inferred from homology"/>
<gene>
    <name evidence="17" type="primary">nad6</name>
</gene>
<keyword evidence="5" id="KW-0813">Transport</keyword>
<evidence type="ECO:0000256" key="16">
    <source>
        <dbReference type="SAM" id="Phobius"/>
    </source>
</evidence>
<evidence type="ECO:0000256" key="2">
    <source>
        <dbReference type="ARBA" id="ARBA00005698"/>
    </source>
</evidence>
<protein>
    <recommendedName>
        <fullName evidence="4">NADH-ubiquinone oxidoreductase chain 6</fullName>
        <ecNumber evidence="3">7.1.1.2</ecNumber>
    </recommendedName>
    <alternativeName>
        <fullName evidence="14">NADH dehydrogenase subunit 6</fullName>
    </alternativeName>
</protein>
<dbReference type="AlphaFoldDB" id="A0A0S2M824"/>
<comment type="catalytic activity">
    <reaction evidence="15">
        <text>a ubiquinone + NADH + 5 H(+)(in) = a ubiquinol + NAD(+) + 4 H(+)(out)</text>
        <dbReference type="Rhea" id="RHEA:29091"/>
        <dbReference type="Rhea" id="RHEA-COMP:9565"/>
        <dbReference type="Rhea" id="RHEA-COMP:9566"/>
        <dbReference type="ChEBI" id="CHEBI:15378"/>
        <dbReference type="ChEBI" id="CHEBI:16389"/>
        <dbReference type="ChEBI" id="CHEBI:17976"/>
        <dbReference type="ChEBI" id="CHEBI:57540"/>
        <dbReference type="ChEBI" id="CHEBI:57945"/>
        <dbReference type="EC" id="7.1.1.2"/>
    </reaction>
</comment>
<keyword evidence="13 16" id="KW-0472">Membrane</keyword>